<reference evidence="1 2" key="1">
    <citation type="submission" date="2023-07" db="EMBL/GenBank/DDBJ databases">
        <title>Sorghum-associated microbial communities from plants grown in Nebraska, USA.</title>
        <authorList>
            <person name="Schachtman D."/>
        </authorList>
    </citation>
    <scope>NUCLEOTIDE SEQUENCE [LARGE SCALE GENOMIC DNA]</scope>
    <source>
        <strain evidence="1 2">3262</strain>
    </source>
</reference>
<sequence length="234" mass="27843">MSNSLALMNDPRESHPWGFGSTNLPYDKLFPDYYSNETHIDCQFKFGQMVKDRFRVICFSGAKHHGWDNEMMWAHYADRQRGICLEFDEEILRASIESNFPETKFELQSVNYEQKIKNRDAWVEWNGRLSHEENLQNFLEVLSCQVTFNKSHFWEKEDEKRLLFLNHAERLFVPVAAALKAVHIGLGIPKAEHDEIFDAISGKGIRLYVMIYQHNCYERWILTKKDRKWWTSKD</sequence>
<evidence type="ECO:0008006" key="3">
    <source>
        <dbReference type="Google" id="ProtNLM"/>
    </source>
</evidence>
<gene>
    <name evidence="1" type="ORF">J2W55_003640</name>
</gene>
<organism evidence="1 2">
    <name type="scientific">Mucilaginibacter pocheonensis</name>
    <dbReference type="NCBI Taxonomy" id="398050"/>
    <lineage>
        <taxon>Bacteria</taxon>
        <taxon>Pseudomonadati</taxon>
        <taxon>Bacteroidota</taxon>
        <taxon>Sphingobacteriia</taxon>
        <taxon>Sphingobacteriales</taxon>
        <taxon>Sphingobacteriaceae</taxon>
        <taxon>Mucilaginibacter</taxon>
    </lineage>
</organism>
<evidence type="ECO:0000313" key="2">
    <source>
        <dbReference type="Proteomes" id="UP001247620"/>
    </source>
</evidence>
<dbReference type="Proteomes" id="UP001247620">
    <property type="component" value="Unassembled WGS sequence"/>
</dbReference>
<dbReference type="InterPro" id="IPR021352">
    <property type="entry name" value="DUF2971"/>
</dbReference>
<dbReference type="EMBL" id="JAVDUU010000003">
    <property type="protein sequence ID" value="MDR6943787.1"/>
    <property type="molecule type" value="Genomic_DNA"/>
</dbReference>
<proteinExistence type="predicted"/>
<dbReference type="Pfam" id="PF11185">
    <property type="entry name" value="DUF2971"/>
    <property type="match status" value="1"/>
</dbReference>
<name>A0ABU1TEK8_9SPHI</name>
<dbReference type="RefSeq" id="WP_310098665.1">
    <property type="nucleotide sequence ID" value="NZ_JAVDUU010000003.1"/>
</dbReference>
<keyword evidence="2" id="KW-1185">Reference proteome</keyword>
<comment type="caution">
    <text evidence="1">The sequence shown here is derived from an EMBL/GenBank/DDBJ whole genome shotgun (WGS) entry which is preliminary data.</text>
</comment>
<protein>
    <recommendedName>
        <fullName evidence="3">DUF2971 domain-containing protein</fullName>
    </recommendedName>
</protein>
<accession>A0ABU1TEK8</accession>
<evidence type="ECO:0000313" key="1">
    <source>
        <dbReference type="EMBL" id="MDR6943787.1"/>
    </source>
</evidence>